<evidence type="ECO:0000313" key="7">
    <source>
        <dbReference type="EMBL" id="WGZ89433.1"/>
    </source>
</evidence>
<evidence type="ECO:0000259" key="6">
    <source>
        <dbReference type="PROSITE" id="PS51007"/>
    </source>
</evidence>
<dbReference type="InterPro" id="IPR010538">
    <property type="entry name" value="DHOR"/>
</dbReference>
<dbReference type="Gene3D" id="1.10.760.10">
    <property type="entry name" value="Cytochrome c-like domain"/>
    <property type="match status" value="1"/>
</dbReference>
<keyword evidence="3 4" id="KW-0408">Iron</keyword>
<name>A0AA95KJ00_9GAMM</name>
<dbReference type="Pfam" id="PF06537">
    <property type="entry name" value="DHOR"/>
    <property type="match status" value="1"/>
</dbReference>
<dbReference type="InterPro" id="IPR036909">
    <property type="entry name" value="Cyt_c-like_dom_sf"/>
</dbReference>
<evidence type="ECO:0000256" key="1">
    <source>
        <dbReference type="ARBA" id="ARBA00022617"/>
    </source>
</evidence>
<dbReference type="GO" id="GO:0009055">
    <property type="term" value="F:electron transfer activity"/>
    <property type="evidence" value="ECO:0007669"/>
    <property type="project" value="InterPro"/>
</dbReference>
<feature type="signal peptide" evidence="5">
    <location>
        <begin position="1"/>
        <end position="20"/>
    </location>
</feature>
<dbReference type="GO" id="GO:0046872">
    <property type="term" value="F:metal ion binding"/>
    <property type="evidence" value="ECO:0007669"/>
    <property type="project" value="UniProtKB-KW"/>
</dbReference>
<keyword evidence="1 4" id="KW-0349">Heme</keyword>
<dbReference type="PANTHER" id="PTHR30600:SF4">
    <property type="entry name" value="CYTOCHROME C DOMAIN-CONTAINING PROTEIN"/>
    <property type="match status" value="1"/>
</dbReference>
<protein>
    <submittedName>
        <fullName evidence="7">Di-heme oxidoredictase family protein</fullName>
    </submittedName>
</protein>
<dbReference type="PANTHER" id="PTHR30600">
    <property type="entry name" value="CYTOCHROME C PEROXIDASE-RELATED"/>
    <property type="match status" value="1"/>
</dbReference>
<feature type="chain" id="PRO_5041735322" evidence="5">
    <location>
        <begin position="21"/>
        <end position="469"/>
    </location>
</feature>
<organism evidence="7">
    <name type="scientific">Candidatus Thiocaldithrix dubininis</name>
    <dbReference type="NCBI Taxonomy" id="3080823"/>
    <lineage>
        <taxon>Bacteria</taxon>
        <taxon>Pseudomonadati</taxon>
        <taxon>Pseudomonadota</taxon>
        <taxon>Gammaproteobacteria</taxon>
        <taxon>Thiotrichales</taxon>
        <taxon>Thiotrichaceae</taxon>
        <taxon>Candidatus Thiocaldithrix</taxon>
    </lineage>
</organism>
<feature type="domain" description="Cytochrome c" evidence="6">
    <location>
        <begin position="337"/>
        <end position="469"/>
    </location>
</feature>
<proteinExistence type="predicted"/>
<dbReference type="PIRSF" id="PIRSF028099">
    <property type="entry name" value="DUF1111"/>
    <property type="match status" value="1"/>
</dbReference>
<dbReference type="EMBL" id="CP124755">
    <property type="protein sequence ID" value="WGZ89433.1"/>
    <property type="molecule type" value="Genomic_DNA"/>
</dbReference>
<evidence type="ECO:0000256" key="3">
    <source>
        <dbReference type="ARBA" id="ARBA00023004"/>
    </source>
</evidence>
<dbReference type="InterPro" id="IPR051395">
    <property type="entry name" value="Cytochrome_c_Peroxidase/MauG"/>
</dbReference>
<keyword evidence="5" id="KW-0732">Signal</keyword>
<gene>
    <name evidence="7" type="ORF">QJT80_07895</name>
</gene>
<accession>A0AA95KJ00</accession>
<evidence type="ECO:0000256" key="2">
    <source>
        <dbReference type="ARBA" id="ARBA00022723"/>
    </source>
</evidence>
<reference evidence="7" key="2">
    <citation type="submission" date="2023-04" db="EMBL/GenBank/DDBJ databases">
        <authorList>
            <person name="Beletskiy A.V."/>
            <person name="Mardanov A.V."/>
            <person name="Ravin N.V."/>
        </authorList>
    </citation>
    <scope>NUCLEOTIDE SEQUENCE</scope>
    <source>
        <strain evidence="7">GKL-01</strain>
    </source>
</reference>
<dbReference type="GO" id="GO:0020037">
    <property type="term" value="F:heme binding"/>
    <property type="evidence" value="ECO:0007669"/>
    <property type="project" value="InterPro"/>
</dbReference>
<dbReference type="GO" id="GO:0004130">
    <property type="term" value="F:cytochrome-c peroxidase activity"/>
    <property type="evidence" value="ECO:0007669"/>
    <property type="project" value="TreeGrafter"/>
</dbReference>
<sequence length="469" mass="50708">MLQLKLAIALLLGLAYAAQADDRGQANTVFGLAGGATTVNDQTSHAFSLPAPNMRVAKREAFLVGNAFFQQPWVAAPSTTPAREGLGPLFNTNTCQGCHVKGGKGQLPLSDKDASVSLLIRLSIPAKSKADADLVTKFGVVPEPHYGNQLQPSAIPGLQGEATPRFTYTELKGQFKDGETYTLMKPHLHLDKPQYGDFHPELQTSIRVAPVMIGLGLLEAIPEAAILANVDAEDQNKDGISGRANQVWDVKQQKTVLGRFGWKANQPTVEQQSAGAFQGDIGITSSLFPEQNCSATQADCLKAPDGGKPEISDEILAKVVFYASLLAVPARRDLNEPQVVQGQLLFNKAGCISCHIASFKTGKKDGFPELEQQSIQPYTDLLLHDMGEGLSDQRPDFLATGSEWRTAPLWGIGLIETVNGHTRYLHDGRARNLLEAILWHGGEAEPAKQNVLAMSKTERTALIRFLQSL</sequence>
<evidence type="ECO:0000256" key="5">
    <source>
        <dbReference type="SAM" id="SignalP"/>
    </source>
</evidence>
<evidence type="ECO:0000256" key="4">
    <source>
        <dbReference type="PROSITE-ProRule" id="PRU00433"/>
    </source>
</evidence>
<dbReference type="KEGG" id="tdu:QJT80_07895"/>
<dbReference type="Proteomes" id="UP001300672">
    <property type="component" value="Chromosome"/>
</dbReference>
<dbReference type="SUPFAM" id="SSF46626">
    <property type="entry name" value="Cytochrome c"/>
    <property type="match status" value="1"/>
</dbReference>
<dbReference type="InterPro" id="IPR009056">
    <property type="entry name" value="Cyt_c-like_dom"/>
</dbReference>
<dbReference type="AlphaFoldDB" id="A0AA95KJ00"/>
<reference evidence="7" key="1">
    <citation type="journal article" date="2023" name="Int. J. Mol. Sci.">
        <title>Metagenomics Revealed a New Genus 'Candidatus Thiocaldithrix dubininis' gen. nov., sp. nov. and a New Species 'Candidatus Thiothrix putei' sp. nov. in the Family Thiotrichaceae, Some Members of Which Have Traits of Both Na+- and H+-Motive Energetics.</title>
        <authorList>
            <person name="Ravin N.V."/>
            <person name="Muntyan M.S."/>
            <person name="Smolyakov D.D."/>
            <person name="Rudenko T.S."/>
            <person name="Beletsky A.V."/>
            <person name="Mardanov A.V."/>
            <person name="Grabovich M.Y."/>
        </authorList>
    </citation>
    <scope>NUCLEOTIDE SEQUENCE</scope>
    <source>
        <strain evidence="7">GKL-01</strain>
    </source>
</reference>
<dbReference type="PROSITE" id="PS51007">
    <property type="entry name" value="CYTC"/>
    <property type="match status" value="1"/>
</dbReference>
<keyword evidence="2 4" id="KW-0479">Metal-binding</keyword>